<evidence type="ECO:0000313" key="5">
    <source>
        <dbReference type="Proteomes" id="UP000235965"/>
    </source>
</evidence>
<dbReference type="EMBL" id="NEVH01015820">
    <property type="protein sequence ID" value="PNF26654.1"/>
    <property type="molecule type" value="Genomic_DNA"/>
</dbReference>
<accession>A0A2J7QDJ8</accession>
<dbReference type="Gene3D" id="3.50.50.60">
    <property type="entry name" value="FAD/NAD(P)-binding domain"/>
    <property type="match status" value="1"/>
</dbReference>
<dbReference type="STRING" id="105785.A0A2J7QDJ8"/>
<keyword evidence="5" id="KW-1185">Reference proteome</keyword>
<feature type="domain" description="Glucose-methanol-choline oxidoreductase N-terminal" evidence="3">
    <location>
        <begin position="319"/>
        <end position="333"/>
    </location>
</feature>
<feature type="binding site" evidence="2">
    <location>
        <position position="281"/>
    </location>
    <ligand>
        <name>FAD</name>
        <dbReference type="ChEBI" id="CHEBI:57692"/>
    </ligand>
</feature>
<dbReference type="Gene3D" id="3.30.560.10">
    <property type="entry name" value="Glucose Oxidase, domain 3"/>
    <property type="match status" value="1"/>
</dbReference>
<dbReference type="InParanoid" id="A0A2J7QDJ8"/>
<keyword evidence="2" id="KW-0285">Flavoprotein</keyword>
<dbReference type="InterPro" id="IPR000172">
    <property type="entry name" value="GMC_OxRdtase_N"/>
</dbReference>
<dbReference type="GO" id="GO:0016614">
    <property type="term" value="F:oxidoreductase activity, acting on CH-OH group of donors"/>
    <property type="evidence" value="ECO:0007669"/>
    <property type="project" value="InterPro"/>
</dbReference>
<dbReference type="OrthoDB" id="269227at2759"/>
<keyword evidence="2" id="KW-0274">FAD</keyword>
<dbReference type="InterPro" id="IPR012132">
    <property type="entry name" value="GMC_OxRdtase"/>
</dbReference>
<dbReference type="InterPro" id="IPR036188">
    <property type="entry name" value="FAD/NAD-bd_sf"/>
</dbReference>
<dbReference type="PIRSF" id="PIRSF000137">
    <property type="entry name" value="Alcohol_oxidase"/>
    <property type="match status" value="1"/>
</dbReference>
<proteinExistence type="inferred from homology"/>
<reference evidence="4 5" key="1">
    <citation type="submission" date="2017-12" db="EMBL/GenBank/DDBJ databases">
        <title>Hemimetabolous genomes reveal molecular basis of termite eusociality.</title>
        <authorList>
            <person name="Harrison M.C."/>
            <person name="Jongepier E."/>
            <person name="Robertson H.M."/>
            <person name="Arning N."/>
            <person name="Bitard-Feildel T."/>
            <person name="Chao H."/>
            <person name="Childers C.P."/>
            <person name="Dinh H."/>
            <person name="Doddapaneni H."/>
            <person name="Dugan S."/>
            <person name="Gowin J."/>
            <person name="Greiner C."/>
            <person name="Han Y."/>
            <person name="Hu H."/>
            <person name="Hughes D.S.T."/>
            <person name="Huylmans A.-K."/>
            <person name="Kemena C."/>
            <person name="Kremer L.P.M."/>
            <person name="Lee S.L."/>
            <person name="Lopez-Ezquerra A."/>
            <person name="Mallet L."/>
            <person name="Monroy-Kuhn J.M."/>
            <person name="Moser A."/>
            <person name="Murali S.C."/>
            <person name="Muzny D.M."/>
            <person name="Otani S."/>
            <person name="Piulachs M.-D."/>
            <person name="Poelchau M."/>
            <person name="Qu J."/>
            <person name="Schaub F."/>
            <person name="Wada-Katsumata A."/>
            <person name="Worley K.C."/>
            <person name="Xie Q."/>
            <person name="Ylla G."/>
            <person name="Poulsen M."/>
            <person name="Gibbs R.A."/>
            <person name="Schal C."/>
            <person name="Richards S."/>
            <person name="Belles X."/>
            <person name="Korb J."/>
            <person name="Bornberg-Bauer E."/>
        </authorList>
    </citation>
    <scope>NUCLEOTIDE SEQUENCE [LARGE SCALE GENOMIC DNA]</scope>
    <source>
        <tissue evidence="4">Whole body</tissue>
    </source>
</reference>
<dbReference type="Pfam" id="PF05199">
    <property type="entry name" value="GMC_oxred_C"/>
    <property type="match status" value="1"/>
</dbReference>
<comment type="caution">
    <text evidence="4">The sequence shown here is derived from an EMBL/GenBank/DDBJ whole genome shotgun (WGS) entry which is preliminary data.</text>
</comment>
<dbReference type="PANTHER" id="PTHR11552:SF217">
    <property type="entry name" value="GLUCOSE DEHYDROGENASE [FAD, QUINONE]"/>
    <property type="match status" value="1"/>
</dbReference>
<evidence type="ECO:0000259" key="3">
    <source>
        <dbReference type="PROSITE" id="PS00624"/>
    </source>
</evidence>
<evidence type="ECO:0000313" key="4">
    <source>
        <dbReference type="EMBL" id="PNF26653.1"/>
    </source>
</evidence>
<gene>
    <name evidence="4" type="primary">Gld_20</name>
    <name evidence="4" type="ORF">B7P43_G06830</name>
</gene>
<dbReference type="Proteomes" id="UP000235965">
    <property type="component" value="Unassembled WGS sequence"/>
</dbReference>
<dbReference type="EMBL" id="NEVH01015820">
    <property type="protein sequence ID" value="PNF26653.1"/>
    <property type="molecule type" value="Genomic_DNA"/>
</dbReference>
<protein>
    <submittedName>
        <fullName evidence="4">Glucose dehydrogenase [FAD, quinone]</fullName>
    </submittedName>
</protein>
<evidence type="ECO:0000256" key="2">
    <source>
        <dbReference type="PIRSR" id="PIRSR000137-2"/>
    </source>
</evidence>
<name>A0A2J7QDJ8_9NEOP</name>
<dbReference type="Pfam" id="PF00732">
    <property type="entry name" value="GMC_oxred_N"/>
    <property type="match status" value="1"/>
</dbReference>
<sequence>MDLQDVSSCGCTFSDTSFLAGVCGAGFTLFMSLVEYLLRNQCDITDPCRRFGAKTAPNTATNHYDFIVVGAGVAGPVVASRLSELSEWNVLLLEAGPEEPSITSVPAFSVSAVGTVLDWKYVTEPSSQACLNNGGRCKWPRGKMVSGTSGMQGMMYTRPHTSILDDWGKDNPGWSSEELLPYYIKSENNLNPELVEPGYHGFSGPMVVQQFPSRPLLADVVVEAGTQLGYINGDLNGRNQTGVGVAQMMVYEGLRASTARMYLRPFLNTRGNLKVAVNSQVTKILIDPDTKIARGVQYIDQAGNTQTVYALKEVILSAGAINSPQLLLLSGVGPREDLEVVGIDTIVDLPGVGQNLQNHVAGSIGFYMNESATDSLTLESLREFIGNRTGNMASTGLTQTTLLMTSKYAKDGVSDLQVFFNGYSAKCSRSGAAEECESTGKLENCPKRRLLARPTLTIPESRGYLKLKSSNPLDYPLMYPPYLQTQRDVDILVDGIKLSIKLANTPAMQKYGLTVDTTPVKGCESFDFGSDEYFACAVRRETGAENHQGGTTKMGPAEDSMAVIDNQLRVHGVKNIRVVDMSIFPTLPNCNPTSVIIMAAEKASDLIKKAWEGEARERTV</sequence>
<dbReference type="PANTHER" id="PTHR11552">
    <property type="entry name" value="GLUCOSE-METHANOL-CHOLINE GMC OXIDOREDUCTASE"/>
    <property type="match status" value="1"/>
</dbReference>
<dbReference type="InterPro" id="IPR007867">
    <property type="entry name" value="GMC_OxRtase_C"/>
</dbReference>
<dbReference type="AlphaFoldDB" id="A0A2J7QDJ8"/>
<comment type="similarity">
    <text evidence="1">Belongs to the GMC oxidoreductase family.</text>
</comment>
<organism evidence="4 5">
    <name type="scientific">Cryptotermes secundus</name>
    <dbReference type="NCBI Taxonomy" id="105785"/>
    <lineage>
        <taxon>Eukaryota</taxon>
        <taxon>Metazoa</taxon>
        <taxon>Ecdysozoa</taxon>
        <taxon>Arthropoda</taxon>
        <taxon>Hexapoda</taxon>
        <taxon>Insecta</taxon>
        <taxon>Pterygota</taxon>
        <taxon>Neoptera</taxon>
        <taxon>Polyneoptera</taxon>
        <taxon>Dictyoptera</taxon>
        <taxon>Blattodea</taxon>
        <taxon>Blattoidea</taxon>
        <taxon>Termitoidae</taxon>
        <taxon>Kalotermitidae</taxon>
        <taxon>Cryptotermitinae</taxon>
        <taxon>Cryptotermes</taxon>
    </lineage>
</organism>
<comment type="cofactor">
    <cofactor evidence="2">
        <name>FAD</name>
        <dbReference type="ChEBI" id="CHEBI:57692"/>
    </cofactor>
</comment>
<dbReference type="PROSITE" id="PS00624">
    <property type="entry name" value="GMC_OXRED_2"/>
    <property type="match status" value="1"/>
</dbReference>
<evidence type="ECO:0000256" key="1">
    <source>
        <dbReference type="ARBA" id="ARBA00010790"/>
    </source>
</evidence>
<dbReference type="SUPFAM" id="SSF54373">
    <property type="entry name" value="FAD-linked reductases, C-terminal domain"/>
    <property type="match status" value="1"/>
</dbReference>
<dbReference type="SUPFAM" id="SSF51905">
    <property type="entry name" value="FAD/NAD(P)-binding domain"/>
    <property type="match status" value="1"/>
</dbReference>
<feature type="binding site" evidence="2">
    <location>
        <position position="148"/>
    </location>
    <ligand>
        <name>FAD</name>
        <dbReference type="ChEBI" id="CHEBI:57692"/>
    </ligand>
</feature>
<dbReference type="GO" id="GO:0050660">
    <property type="term" value="F:flavin adenine dinucleotide binding"/>
    <property type="evidence" value="ECO:0007669"/>
    <property type="project" value="InterPro"/>
</dbReference>